<feature type="chain" id="PRO_5012734109" description="alpha-galactosidase" evidence="3">
    <location>
        <begin position="22"/>
        <end position="258"/>
    </location>
</feature>
<comment type="catalytic activity">
    <reaction evidence="1">
        <text>Hydrolysis of terminal, non-reducing alpha-D-galactose residues in alpha-D-galactosides, including galactose oligosaccharides, galactomannans and galactolipids.</text>
        <dbReference type="EC" id="3.2.1.22"/>
    </reaction>
</comment>
<evidence type="ECO:0000313" key="5">
    <source>
        <dbReference type="EMBL" id="ORY23251.1"/>
    </source>
</evidence>
<accession>A0A1Y2AL27</accession>
<gene>
    <name evidence="5" type="ORF">LY90DRAFT_706915</name>
</gene>
<dbReference type="STRING" id="1754190.A0A1Y2AL27"/>
<dbReference type="InterPro" id="IPR017853">
    <property type="entry name" value="GH"/>
</dbReference>
<dbReference type="Pfam" id="PF03537">
    <property type="entry name" value="Glyco_hydro_114"/>
    <property type="match status" value="1"/>
</dbReference>
<dbReference type="SUPFAM" id="SSF51445">
    <property type="entry name" value="(Trans)glycosidases"/>
    <property type="match status" value="1"/>
</dbReference>
<evidence type="ECO:0000256" key="3">
    <source>
        <dbReference type="SAM" id="SignalP"/>
    </source>
</evidence>
<evidence type="ECO:0000313" key="6">
    <source>
        <dbReference type="Proteomes" id="UP000193920"/>
    </source>
</evidence>
<dbReference type="InterPro" id="IPR004352">
    <property type="entry name" value="GH114_TIM-barrel"/>
</dbReference>
<dbReference type="AlphaFoldDB" id="A0A1Y2AL27"/>
<dbReference type="EC" id="3.2.1.22" evidence="2"/>
<dbReference type="Gene3D" id="3.20.20.70">
    <property type="entry name" value="Aldolase class I"/>
    <property type="match status" value="1"/>
</dbReference>
<dbReference type="PANTHER" id="PTHR35273:SF2">
    <property type="entry name" value="ALPHA-GALACTOSIDASE"/>
    <property type="match status" value="1"/>
</dbReference>
<dbReference type="InterPro" id="IPR013785">
    <property type="entry name" value="Aldolase_TIM"/>
</dbReference>
<keyword evidence="3" id="KW-0732">Signal</keyword>
<proteinExistence type="predicted"/>
<dbReference type="EMBL" id="MCOG01000236">
    <property type="protein sequence ID" value="ORY23251.1"/>
    <property type="molecule type" value="Genomic_DNA"/>
</dbReference>
<evidence type="ECO:0000259" key="4">
    <source>
        <dbReference type="Pfam" id="PF03537"/>
    </source>
</evidence>
<feature type="domain" description="Glycoside-hydrolase family GH114 TIM-barrel" evidence="4">
    <location>
        <begin position="30"/>
        <end position="234"/>
    </location>
</feature>
<keyword evidence="6" id="KW-1185">Reference proteome</keyword>
<dbReference type="PANTHER" id="PTHR35273">
    <property type="entry name" value="ALPHA-1,4 POLYGALACTOSAMINIDASE, PUTATIVE (AFU_ORTHOLOGUE AFUA_3G07890)-RELATED"/>
    <property type="match status" value="1"/>
</dbReference>
<evidence type="ECO:0000256" key="1">
    <source>
        <dbReference type="ARBA" id="ARBA00001255"/>
    </source>
</evidence>
<dbReference type="Proteomes" id="UP000193920">
    <property type="component" value="Unassembled WGS sequence"/>
</dbReference>
<reference evidence="5 6" key="1">
    <citation type="submission" date="2016-08" db="EMBL/GenBank/DDBJ databases">
        <title>A Parts List for Fungal Cellulosomes Revealed by Comparative Genomics.</title>
        <authorList>
            <consortium name="DOE Joint Genome Institute"/>
            <person name="Haitjema C.H."/>
            <person name="Gilmore S.P."/>
            <person name="Henske J.K."/>
            <person name="Solomon K.V."/>
            <person name="De Groot R."/>
            <person name="Kuo A."/>
            <person name="Mondo S.J."/>
            <person name="Salamov A.A."/>
            <person name="Labutti K."/>
            <person name="Zhao Z."/>
            <person name="Chiniquy J."/>
            <person name="Barry K."/>
            <person name="Brewer H.M."/>
            <person name="Purvine S.O."/>
            <person name="Wright A.T."/>
            <person name="Boxma B."/>
            <person name="Van Alen T."/>
            <person name="Hackstein J.H."/>
            <person name="Baker S.E."/>
            <person name="Grigoriev I.V."/>
            <person name="O'Malley M.A."/>
        </authorList>
    </citation>
    <scope>NUCLEOTIDE SEQUENCE [LARGE SCALE GENOMIC DNA]</scope>
    <source>
        <strain evidence="5 6">G1</strain>
    </source>
</reference>
<feature type="signal peptide" evidence="3">
    <location>
        <begin position="1"/>
        <end position="21"/>
    </location>
</feature>
<protein>
    <recommendedName>
        <fullName evidence="2">alpha-galactosidase</fullName>
        <ecNumber evidence="2">3.2.1.22</ecNumber>
    </recommendedName>
</protein>
<name>A0A1Y2AL27_9FUNG</name>
<sequence length="258" mass="29296">MKFYLPIILIATVLFATNVEAIWEPAPGLTWDYLLGAEKNVIKASDKNIVTIDLIEAEEFVPYFHNRGQRVICYFSTNIYYSADYKKAKGGSNSSVDQAFEKSKEKLKSETLIKSRMKKAMKYKCDAIEVDCFKNVEKESYEFAKWVAKTAHSIGISVGIKDVAKNSIKLEPYFDFVVVENCADFNECYHYTCFTRHDKAVFVVHYGNRGYSLSGSSLSKLIKEQKGRNFTCVLCPNQFLNNNCVNYDCNTGAVIGKN</sequence>
<dbReference type="GO" id="GO:0004557">
    <property type="term" value="F:alpha-galactosidase activity"/>
    <property type="evidence" value="ECO:0007669"/>
    <property type="project" value="UniProtKB-EC"/>
</dbReference>
<evidence type="ECO:0000256" key="2">
    <source>
        <dbReference type="ARBA" id="ARBA00012755"/>
    </source>
</evidence>
<organism evidence="5 6">
    <name type="scientific">Neocallimastix californiae</name>
    <dbReference type="NCBI Taxonomy" id="1754190"/>
    <lineage>
        <taxon>Eukaryota</taxon>
        <taxon>Fungi</taxon>
        <taxon>Fungi incertae sedis</taxon>
        <taxon>Chytridiomycota</taxon>
        <taxon>Chytridiomycota incertae sedis</taxon>
        <taxon>Neocallimastigomycetes</taxon>
        <taxon>Neocallimastigales</taxon>
        <taxon>Neocallimastigaceae</taxon>
        <taxon>Neocallimastix</taxon>
    </lineage>
</organism>
<comment type="caution">
    <text evidence="5">The sequence shown here is derived from an EMBL/GenBank/DDBJ whole genome shotgun (WGS) entry which is preliminary data.</text>
</comment>
<dbReference type="OrthoDB" id="2108802at2759"/>